<evidence type="ECO:0008006" key="4">
    <source>
        <dbReference type="Google" id="ProtNLM"/>
    </source>
</evidence>
<keyword evidence="1" id="KW-0812">Transmembrane</keyword>
<dbReference type="Proteomes" id="UP001489509">
    <property type="component" value="Unassembled WGS sequence"/>
</dbReference>
<proteinExistence type="predicted"/>
<dbReference type="RefSeq" id="WP_349217700.1">
    <property type="nucleotide sequence ID" value="NZ_JBBMFD010000001.1"/>
</dbReference>
<dbReference type="Gene3D" id="2.170.120.40">
    <property type="entry name" value="YbbR-like domain"/>
    <property type="match status" value="1"/>
</dbReference>
<reference evidence="2 3" key="1">
    <citation type="submission" date="2024-03" db="EMBL/GenBank/DDBJ databases">
        <title>Human intestinal bacterial collection.</title>
        <authorList>
            <person name="Pauvert C."/>
            <person name="Hitch T.C.A."/>
            <person name="Clavel T."/>
        </authorList>
    </citation>
    <scope>NUCLEOTIDE SEQUENCE [LARGE SCALE GENOMIC DNA]</scope>
    <source>
        <strain evidence="2 3">CLA-JM-H44</strain>
    </source>
</reference>
<dbReference type="Gene3D" id="2.170.120.30">
    <property type="match status" value="2"/>
</dbReference>
<organism evidence="2 3">
    <name type="scientific">Solibaculum intestinale</name>
    <dbReference type="NCBI Taxonomy" id="3133165"/>
    <lineage>
        <taxon>Bacteria</taxon>
        <taxon>Bacillati</taxon>
        <taxon>Bacillota</taxon>
        <taxon>Clostridia</taxon>
        <taxon>Eubacteriales</taxon>
        <taxon>Oscillospiraceae</taxon>
        <taxon>Solibaculum</taxon>
    </lineage>
</organism>
<name>A0ABV1DXR4_9FIRM</name>
<dbReference type="PANTHER" id="PTHR37804">
    <property type="entry name" value="CDAA REGULATORY PROTEIN CDAR"/>
    <property type="match status" value="1"/>
</dbReference>
<evidence type="ECO:0000313" key="3">
    <source>
        <dbReference type="Proteomes" id="UP001489509"/>
    </source>
</evidence>
<sequence>MSREKQKKAPRPPKEKKVRKEFHLRDIKIGRLFYDNRFVLIFSIVCAIGLWFFMVLVVYPEETRTFRNVPVDVAFTDSQVEQGFRVSQDNPPVIDEIVVQGGRFDIAKLSVDDIQVSVRPSDVSSIESEGEQTKRVLITYPDGITEVRKSSETVTFQVEIHITREFTVEIDDSNITAADGYKKESPVSDYPQISVTGSRQLVDRIKRVVAVTPEQPGPISSATKVTSAIQLLDADGNLITGVQPQYTEMDVTIGVQKIKKVPLTVEFKNVPADYENSPLKYSISPVTEIELYGRPDDIDNLNELVVGTIDFNEIGAGSQFDFDIAAALEKLSGIKNNNSTIVSVTVTIDGSSLTSRSFNISQFVVLNAPDGMTITPDEQQLANVTVVGPASLLNTAEEGDVVAVIDMRGKPTAAGKATTPVSWIRVKGKDSCWIQGDAAAYPVSITVQ</sequence>
<feature type="transmembrane region" description="Helical" evidence="1">
    <location>
        <begin position="38"/>
        <end position="59"/>
    </location>
</feature>
<keyword evidence="3" id="KW-1185">Reference proteome</keyword>
<evidence type="ECO:0000256" key="1">
    <source>
        <dbReference type="SAM" id="Phobius"/>
    </source>
</evidence>
<evidence type="ECO:0000313" key="2">
    <source>
        <dbReference type="EMBL" id="MEQ2439439.1"/>
    </source>
</evidence>
<gene>
    <name evidence="2" type="ORF">WMO26_01205</name>
</gene>
<keyword evidence="1" id="KW-1133">Transmembrane helix</keyword>
<dbReference type="PANTHER" id="PTHR37804:SF1">
    <property type="entry name" value="CDAA REGULATORY PROTEIN CDAR"/>
    <property type="match status" value="1"/>
</dbReference>
<dbReference type="EMBL" id="JBBMFD010000001">
    <property type="protein sequence ID" value="MEQ2439439.1"/>
    <property type="molecule type" value="Genomic_DNA"/>
</dbReference>
<dbReference type="InterPro" id="IPR053154">
    <property type="entry name" value="c-di-AMP_regulator"/>
</dbReference>
<accession>A0ABV1DXR4</accession>
<keyword evidence="1" id="KW-0472">Membrane</keyword>
<protein>
    <recommendedName>
        <fullName evidence="4">YbbR-like domain-containing protein</fullName>
    </recommendedName>
</protein>
<comment type="caution">
    <text evidence="2">The sequence shown here is derived from an EMBL/GenBank/DDBJ whole genome shotgun (WGS) entry which is preliminary data.</text>
</comment>